<dbReference type="AlphaFoldDB" id="A0A062V393"/>
<accession>A0A062V393</accession>
<evidence type="ECO:0000313" key="2">
    <source>
        <dbReference type="Proteomes" id="UP000027153"/>
    </source>
</evidence>
<keyword evidence="2" id="KW-1185">Reference proteome</keyword>
<dbReference type="Proteomes" id="UP000027153">
    <property type="component" value="Unassembled WGS sequence"/>
</dbReference>
<comment type="caution">
    <text evidence="1">The sequence shown here is derived from an EMBL/GenBank/DDBJ whole genome shotgun (WGS) entry which is preliminary data.</text>
</comment>
<dbReference type="EMBL" id="JMIY01000001">
    <property type="protein sequence ID" value="KCZ73541.1"/>
    <property type="molecule type" value="Genomic_DNA"/>
</dbReference>
<dbReference type="OrthoDB" id="240731at2157"/>
<gene>
    <name evidence="1" type="ORF">ANME2D_00611</name>
</gene>
<dbReference type="Pfam" id="PF07505">
    <property type="entry name" value="DUF5131"/>
    <property type="match status" value="1"/>
</dbReference>
<reference evidence="1 2" key="1">
    <citation type="journal article" date="2013" name="Nature">
        <title>Anaerobic oxidation of methane coupled to nitrate reduction in a novel archaeal lineage.</title>
        <authorList>
            <person name="Haroon M.F."/>
            <person name="Hu S."/>
            <person name="Shi Y."/>
            <person name="Imelfort M."/>
            <person name="Keller J."/>
            <person name="Hugenholtz P."/>
            <person name="Yuan Z."/>
            <person name="Tyson G.W."/>
        </authorList>
    </citation>
    <scope>NUCLEOTIDE SEQUENCE [LARGE SCALE GENOMIC DNA]</scope>
    <source>
        <strain evidence="1 2">ANME-2d</strain>
    </source>
</reference>
<dbReference type="InterPro" id="IPR011101">
    <property type="entry name" value="DUF5131"/>
</dbReference>
<evidence type="ECO:0000313" key="1">
    <source>
        <dbReference type="EMBL" id="KCZ73541.1"/>
    </source>
</evidence>
<protein>
    <submittedName>
        <fullName evidence="1">Phage protein Gp37/Gp68</fullName>
    </submittedName>
</protein>
<dbReference type="RefSeq" id="WP_048089037.1">
    <property type="nucleotide sequence ID" value="NZ_JMIY01000001.1"/>
</dbReference>
<name>A0A062V393_9EURY</name>
<proteinExistence type="predicted"/>
<organism evidence="1 2">
    <name type="scientific">Candidatus Methanoperedens nitratireducens</name>
    <dbReference type="NCBI Taxonomy" id="1392998"/>
    <lineage>
        <taxon>Archaea</taxon>
        <taxon>Methanobacteriati</taxon>
        <taxon>Methanobacteriota</taxon>
        <taxon>Stenosarchaea group</taxon>
        <taxon>Methanomicrobia</taxon>
        <taxon>Methanosarcinales</taxon>
        <taxon>ANME-2 cluster</taxon>
        <taxon>Candidatus Methanoperedentaceae</taxon>
        <taxon>Candidatus Methanoperedens</taxon>
    </lineage>
</organism>
<sequence length="234" mass="26838">MGNMYPWTSGKSGKTINPLRGKCPHKCKYCYVPHMVQKFHSIETKYSGKIELDNNVLKKRIDGKGGTIFICSMNDLFASEVPNEFIIKILKWTKSESKNNYLFQSKNPKRMKEYIPFFPPKYILGTTIESNVDYKISNAPSPLERYQGIKILSELKLPIMVSIEPVLKFDLQILTNWIEDIHPNFVSIGADSKNFDKNIPEPTSDEVKKLVSSLREITEVRIKNNLTRLCSTLG</sequence>